<keyword evidence="5" id="KW-1185">Reference proteome</keyword>
<dbReference type="Gene3D" id="2.130.10.10">
    <property type="entry name" value="YVTN repeat-like/Quinoprotein amine dehydrogenase"/>
    <property type="match status" value="3"/>
</dbReference>
<feature type="repeat" description="WD" evidence="3">
    <location>
        <begin position="35"/>
        <end position="76"/>
    </location>
</feature>
<dbReference type="InParanoid" id="D8MAN9"/>
<feature type="repeat" description="WD" evidence="3">
    <location>
        <begin position="520"/>
        <end position="561"/>
    </location>
</feature>
<evidence type="ECO:0000256" key="1">
    <source>
        <dbReference type="ARBA" id="ARBA00022574"/>
    </source>
</evidence>
<dbReference type="PRINTS" id="PR00320">
    <property type="entry name" value="GPROTEINBRPT"/>
</dbReference>
<dbReference type="PROSITE" id="PS50082">
    <property type="entry name" value="WD_REPEATS_2"/>
    <property type="match status" value="7"/>
</dbReference>
<dbReference type="InterPro" id="IPR001680">
    <property type="entry name" value="WD40_rpt"/>
</dbReference>
<dbReference type="SUPFAM" id="SSF50998">
    <property type="entry name" value="Quinoprotein alcohol dehydrogenase-like"/>
    <property type="match status" value="1"/>
</dbReference>
<evidence type="ECO:0000313" key="4">
    <source>
        <dbReference type="EMBL" id="CBK25128.2"/>
    </source>
</evidence>
<dbReference type="InterPro" id="IPR019775">
    <property type="entry name" value="WD40_repeat_CS"/>
</dbReference>
<sequence>MCFVTMPGGKEMITASRNQLIRVWDIESHTMLRAWKAHDAPVAAMAIDPSGKLLVTGSGDHTAKVWDIEKGYCTHNFRHPFGVVHLVAFTKTSHPLYVVTCCDDQLIRIWDLYEEKEKQLLKELKGHLNSVTSLCITENNLLLSTSRDKTVILWSLLTGEEIKTIVVYEAIESILQLPPSFYPSLGITLEKSKKVTLQSYFVLAGDQGVLHLYRCLASLNKGTLSYSFEEVQSSFGDNEITFYKREMEPSTERNKEYYASLFVLKDLIIAEAANCILGVTNSNNFKVFVPDQKRLRYDHTIIGNNDEVVDLCYVGDSNHLAVATNSYELRLFFIPTFASNLLYGHRDTILSVKATANGAFLLTTSKDKTVRLWHRDSHMCIAVCEGHFQEVSCGALSQRPRALARSLLSLIYGSALKKDCNHTFPAGETEKTLKLLLEREENCEIPSFWVSGSEDKTLKLWDLESITDGVLHGAKVTVKAHDKSINAVCVAPNDKLVASCSMDKTIKLWSLPQLSLVHTLKGHRKGVWDISFSTINSVLLSSSGDQTIRVWNVRDGSTLYTIEGFDHSVGFGSGCDV</sequence>
<dbReference type="GO" id="GO:0000480">
    <property type="term" value="P:endonucleolytic cleavage in 5'-ETS of tricistronic rRNA transcript (SSU-rRNA, 5.8S rRNA, LSU-rRNA)"/>
    <property type="evidence" value="ECO:0007669"/>
    <property type="project" value="TreeGrafter"/>
</dbReference>
<dbReference type="RefSeq" id="XP_012899176.1">
    <property type="nucleotide sequence ID" value="XM_013043722.1"/>
</dbReference>
<feature type="repeat" description="WD" evidence="3">
    <location>
        <begin position="450"/>
        <end position="465"/>
    </location>
</feature>
<evidence type="ECO:0000256" key="3">
    <source>
        <dbReference type="PROSITE-ProRule" id="PRU00221"/>
    </source>
</evidence>
<keyword evidence="2" id="KW-0677">Repeat</keyword>
<name>D8MAN9_BLAHO</name>
<feature type="repeat" description="WD" evidence="3">
    <location>
        <begin position="478"/>
        <end position="519"/>
    </location>
</feature>
<dbReference type="GO" id="GO:0000472">
    <property type="term" value="P:endonucleolytic cleavage to generate mature 5'-end of SSU-rRNA from (SSU-rRNA, 5.8S rRNA, LSU-rRNA)"/>
    <property type="evidence" value="ECO:0007669"/>
    <property type="project" value="TreeGrafter"/>
</dbReference>
<dbReference type="PANTHER" id="PTHR19854">
    <property type="entry name" value="TRANSDUCIN BETA-LIKE 3"/>
    <property type="match status" value="1"/>
</dbReference>
<dbReference type="SMART" id="SM00320">
    <property type="entry name" value="WD40"/>
    <property type="match status" value="8"/>
</dbReference>
<proteinExistence type="predicted"/>
<dbReference type="AlphaFoldDB" id="D8MAN9"/>
<dbReference type="GeneID" id="24921767"/>
<dbReference type="Proteomes" id="UP000008312">
    <property type="component" value="Unassembled WGS sequence"/>
</dbReference>
<dbReference type="CDD" id="cd00200">
    <property type="entry name" value="WD40"/>
    <property type="match status" value="1"/>
</dbReference>
<dbReference type="OMA" id="PYVQRHF"/>
<feature type="repeat" description="WD" evidence="3">
    <location>
        <begin position="124"/>
        <end position="164"/>
    </location>
</feature>
<dbReference type="InterPro" id="IPR020472">
    <property type="entry name" value="WD40_PAC1"/>
</dbReference>
<dbReference type="InterPro" id="IPR011047">
    <property type="entry name" value="Quinoprotein_ADH-like_sf"/>
</dbReference>
<evidence type="ECO:0000256" key="2">
    <source>
        <dbReference type="ARBA" id="ARBA00022737"/>
    </source>
</evidence>
<dbReference type="GO" id="GO:0034511">
    <property type="term" value="F:U3 snoRNA binding"/>
    <property type="evidence" value="ECO:0007669"/>
    <property type="project" value="TreeGrafter"/>
</dbReference>
<protein>
    <submittedName>
        <fullName evidence="4">Uncharacterized protein</fullName>
    </submittedName>
</protein>
<dbReference type="PANTHER" id="PTHR19854:SF15">
    <property type="entry name" value="TRANSDUCIN BETA-LIKE PROTEIN 3"/>
    <property type="match status" value="1"/>
</dbReference>
<dbReference type="GO" id="GO:0030686">
    <property type="term" value="C:90S preribosome"/>
    <property type="evidence" value="ECO:0007669"/>
    <property type="project" value="TreeGrafter"/>
</dbReference>
<keyword evidence="1 3" id="KW-0853">WD repeat</keyword>
<feature type="repeat" description="WD" evidence="3">
    <location>
        <begin position="342"/>
        <end position="383"/>
    </location>
</feature>
<dbReference type="EMBL" id="FN668690">
    <property type="protein sequence ID" value="CBK25128.2"/>
    <property type="molecule type" value="Genomic_DNA"/>
</dbReference>
<organism evidence="4">
    <name type="scientific">Blastocystis hominis</name>
    <dbReference type="NCBI Taxonomy" id="12968"/>
    <lineage>
        <taxon>Eukaryota</taxon>
        <taxon>Sar</taxon>
        <taxon>Stramenopiles</taxon>
        <taxon>Bigyra</taxon>
        <taxon>Opalozoa</taxon>
        <taxon>Opalinata</taxon>
        <taxon>Blastocystidae</taxon>
        <taxon>Blastocystis</taxon>
    </lineage>
</organism>
<dbReference type="Pfam" id="PF00400">
    <property type="entry name" value="WD40"/>
    <property type="match status" value="7"/>
</dbReference>
<reference evidence="4" key="1">
    <citation type="submission" date="2010-02" db="EMBL/GenBank/DDBJ databases">
        <title>Sequencing and annotation of the Blastocystis hominis genome.</title>
        <authorList>
            <person name="Wincker P."/>
        </authorList>
    </citation>
    <scope>NUCLEOTIDE SEQUENCE</scope>
    <source>
        <strain evidence="4">Singapore isolate B</strain>
    </source>
</reference>
<dbReference type="PROSITE" id="PS00678">
    <property type="entry name" value="WD_REPEATS_1"/>
    <property type="match status" value="3"/>
</dbReference>
<dbReference type="GO" id="GO:0005730">
    <property type="term" value="C:nucleolus"/>
    <property type="evidence" value="ECO:0007669"/>
    <property type="project" value="TreeGrafter"/>
</dbReference>
<dbReference type="InterPro" id="IPR015943">
    <property type="entry name" value="WD40/YVTN_repeat-like_dom_sf"/>
</dbReference>
<dbReference type="PROSITE" id="PS50294">
    <property type="entry name" value="WD_REPEATS_REGION"/>
    <property type="match status" value="5"/>
</dbReference>
<accession>D8MAN9</accession>
<evidence type="ECO:0000313" key="5">
    <source>
        <dbReference type="Proteomes" id="UP000008312"/>
    </source>
</evidence>
<dbReference type="OrthoDB" id="5414888at2759"/>
<feature type="repeat" description="WD" evidence="3">
    <location>
        <begin position="1"/>
        <end position="34"/>
    </location>
</feature>
<gene>
    <name evidence="4" type="ORF">GSBLH_T00004761001</name>
</gene>